<accession>A0A0F9RIT1</accession>
<comment type="caution">
    <text evidence="1">The sequence shown here is derived from an EMBL/GenBank/DDBJ whole genome shotgun (WGS) entry which is preliminary data.</text>
</comment>
<evidence type="ECO:0000313" key="1">
    <source>
        <dbReference type="EMBL" id="KKN56380.1"/>
    </source>
</evidence>
<reference evidence="1" key="1">
    <citation type="journal article" date="2015" name="Nature">
        <title>Complex archaea that bridge the gap between prokaryotes and eukaryotes.</title>
        <authorList>
            <person name="Spang A."/>
            <person name="Saw J.H."/>
            <person name="Jorgensen S.L."/>
            <person name="Zaremba-Niedzwiedzka K."/>
            <person name="Martijn J."/>
            <person name="Lind A.E."/>
            <person name="van Eijk R."/>
            <person name="Schleper C."/>
            <person name="Guy L."/>
            <person name="Ettema T.J."/>
        </authorList>
    </citation>
    <scope>NUCLEOTIDE SEQUENCE</scope>
</reference>
<proteinExistence type="predicted"/>
<protein>
    <submittedName>
        <fullName evidence="1">Uncharacterized protein</fullName>
    </submittedName>
</protein>
<organism evidence="1">
    <name type="scientific">marine sediment metagenome</name>
    <dbReference type="NCBI Taxonomy" id="412755"/>
    <lineage>
        <taxon>unclassified sequences</taxon>
        <taxon>metagenomes</taxon>
        <taxon>ecological metagenomes</taxon>
    </lineage>
</organism>
<gene>
    <name evidence="1" type="ORF">LCGC14_0572910</name>
</gene>
<dbReference type="EMBL" id="LAZR01000846">
    <property type="protein sequence ID" value="KKN56380.1"/>
    <property type="molecule type" value="Genomic_DNA"/>
</dbReference>
<name>A0A0F9RIT1_9ZZZZ</name>
<dbReference type="AlphaFoldDB" id="A0A0F9RIT1"/>
<sequence length="87" mass="9622">MSEHKLSEMIRLYSNGGTVLLRLADQAERMEAVVEVAKEQDETNQATGGRPEEWHKSSPAWRLHQALVAAEGDDYTTGDTSIVGTCF</sequence>